<evidence type="ECO:0008006" key="3">
    <source>
        <dbReference type="Google" id="ProtNLM"/>
    </source>
</evidence>
<dbReference type="PANTHER" id="PTHR24413">
    <property type="entry name" value="SPECKLE-TYPE POZ PROTEIN"/>
    <property type="match status" value="1"/>
</dbReference>
<dbReference type="HOGENOM" id="CLU_033181_0_0_1"/>
<dbReference type="EMBL" id="KB469299">
    <property type="protein sequence ID" value="EPQ57565.1"/>
    <property type="molecule type" value="Genomic_DNA"/>
</dbReference>
<dbReference type="eggNOG" id="ENOG502SSGC">
    <property type="taxonomic scope" value="Eukaryota"/>
</dbReference>
<gene>
    <name evidence="1" type="ORF">GLOTRDRAFT_137867</name>
</gene>
<dbReference type="InterPro" id="IPR011333">
    <property type="entry name" value="SKP1/BTB/POZ_sf"/>
</dbReference>
<keyword evidence="2" id="KW-1185">Reference proteome</keyword>
<name>S7RSE9_GLOTA</name>
<dbReference type="AlphaFoldDB" id="S7RSE9"/>
<dbReference type="OMA" id="CIFYLYT"/>
<proteinExistence type="predicted"/>
<sequence>MEKVGETASTLEASQEVSFRIDCRPSGSRSSDETAVWSEQYGEGWRFGVYLSWKRRARVRPAVDLRTVDYRVSYIKLSASVIEGDDELPEDSTVQVLSGYMLRLPNSNLEPLSEGSELPWTGSNRGFIHVTFRVVYPLPSSFSGSLRTTLNQTLVTTLSGGSFNDTKFLVFSRRRQSGRVDAPLALFANSAILKTNCAYFEPLLSERFMGTSISALNEDQYDYYSDSDLSDCSEDTQDESYRAAEWQDPDLDDTGVAARSTVGDTAALPIEERDGALRTVVVTDSAYRTYKALIYYLYTGDVSFASLRSGYPAIEGEERTPATGGSDDSPRCSPKSMYRLADKLGLEELKKKAFLAIKSELSGTNIVKEAFSRFASIPEYAEIREMEVSVLSQNWHIPRVKEDLLALIKKAMQGELPHATDAFISFVARMSVR</sequence>
<accession>S7RSE9</accession>
<dbReference type="Gene3D" id="3.30.710.10">
    <property type="entry name" value="Potassium Channel Kv1.1, Chain A"/>
    <property type="match status" value="1"/>
</dbReference>
<dbReference type="GeneID" id="19303846"/>
<organism evidence="1 2">
    <name type="scientific">Gloeophyllum trabeum (strain ATCC 11539 / FP-39264 / Madison 617)</name>
    <name type="common">Brown rot fungus</name>
    <dbReference type="NCBI Taxonomy" id="670483"/>
    <lineage>
        <taxon>Eukaryota</taxon>
        <taxon>Fungi</taxon>
        <taxon>Dikarya</taxon>
        <taxon>Basidiomycota</taxon>
        <taxon>Agaricomycotina</taxon>
        <taxon>Agaricomycetes</taxon>
        <taxon>Gloeophyllales</taxon>
        <taxon>Gloeophyllaceae</taxon>
        <taxon>Gloeophyllum</taxon>
    </lineage>
</organism>
<evidence type="ECO:0000313" key="1">
    <source>
        <dbReference type="EMBL" id="EPQ57565.1"/>
    </source>
</evidence>
<dbReference type="RefSeq" id="XP_007864637.1">
    <property type="nucleotide sequence ID" value="XM_007866446.1"/>
</dbReference>
<evidence type="ECO:0000313" key="2">
    <source>
        <dbReference type="Proteomes" id="UP000030669"/>
    </source>
</evidence>
<dbReference type="KEGG" id="gtr:GLOTRDRAFT_137867"/>
<dbReference type="OrthoDB" id="6359816at2759"/>
<reference evidence="1 2" key="1">
    <citation type="journal article" date="2012" name="Science">
        <title>The Paleozoic origin of enzymatic lignin decomposition reconstructed from 31 fungal genomes.</title>
        <authorList>
            <person name="Floudas D."/>
            <person name="Binder M."/>
            <person name="Riley R."/>
            <person name="Barry K."/>
            <person name="Blanchette R.A."/>
            <person name="Henrissat B."/>
            <person name="Martinez A.T."/>
            <person name="Otillar R."/>
            <person name="Spatafora J.W."/>
            <person name="Yadav J.S."/>
            <person name="Aerts A."/>
            <person name="Benoit I."/>
            <person name="Boyd A."/>
            <person name="Carlson A."/>
            <person name="Copeland A."/>
            <person name="Coutinho P.M."/>
            <person name="de Vries R.P."/>
            <person name="Ferreira P."/>
            <person name="Findley K."/>
            <person name="Foster B."/>
            <person name="Gaskell J."/>
            <person name="Glotzer D."/>
            <person name="Gorecki P."/>
            <person name="Heitman J."/>
            <person name="Hesse C."/>
            <person name="Hori C."/>
            <person name="Igarashi K."/>
            <person name="Jurgens J.A."/>
            <person name="Kallen N."/>
            <person name="Kersten P."/>
            <person name="Kohler A."/>
            <person name="Kuees U."/>
            <person name="Kumar T.K.A."/>
            <person name="Kuo A."/>
            <person name="LaButti K."/>
            <person name="Larrondo L.F."/>
            <person name="Lindquist E."/>
            <person name="Ling A."/>
            <person name="Lombard V."/>
            <person name="Lucas S."/>
            <person name="Lundell T."/>
            <person name="Martin R."/>
            <person name="McLaughlin D.J."/>
            <person name="Morgenstern I."/>
            <person name="Morin E."/>
            <person name="Murat C."/>
            <person name="Nagy L.G."/>
            <person name="Nolan M."/>
            <person name="Ohm R.A."/>
            <person name="Patyshakuliyeva A."/>
            <person name="Rokas A."/>
            <person name="Ruiz-Duenas F.J."/>
            <person name="Sabat G."/>
            <person name="Salamov A."/>
            <person name="Samejima M."/>
            <person name="Schmutz J."/>
            <person name="Slot J.C."/>
            <person name="St John F."/>
            <person name="Stenlid J."/>
            <person name="Sun H."/>
            <person name="Sun S."/>
            <person name="Syed K."/>
            <person name="Tsang A."/>
            <person name="Wiebenga A."/>
            <person name="Young D."/>
            <person name="Pisabarro A."/>
            <person name="Eastwood D.C."/>
            <person name="Martin F."/>
            <person name="Cullen D."/>
            <person name="Grigoriev I.V."/>
            <person name="Hibbett D.S."/>
        </authorList>
    </citation>
    <scope>NUCLEOTIDE SEQUENCE [LARGE SCALE GENOMIC DNA]</scope>
    <source>
        <strain evidence="1 2">ATCC 11539</strain>
    </source>
</reference>
<dbReference type="Proteomes" id="UP000030669">
    <property type="component" value="Unassembled WGS sequence"/>
</dbReference>
<protein>
    <recommendedName>
        <fullName evidence="3">BTB domain-containing protein</fullName>
    </recommendedName>
</protein>